<dbReference type="Proteomes" id="UP001219862">
    <property type="component" value="Unassembled WGS sequence"/>
</dbReference>
<sequence length="311" mass="34383">MRIADLSLEQLRARLSHDGLLLPCGPFCIRLRTPLPKLAAEFRQLYADFPVLEADTYVDFEIEVRSPSPLRRFFRAQVIFDCDGRIPFKPLPFAQAFPILEWGLNWVIYSHAHDYLVMHAAVVERGGRCLMLAADPGSGKSTLCAALVLRGWRLLSDEMALISLKDGLAYPIARPVSLKNTSIDIVRALSPDTHFGPLCPDTAKGAIAHMRPPLGSVQAMAMPARPAMLVFPKYQAGAALQSSPEGQAHALAELTRHTFNFAVLGGRGFNALGRLIDQVHAHRIAYASFDQVIPEIERLWTLAPERPMSTP</sequence>
<keyword evidence="1" id="KW-0418">Kinase</keyword>
<evidence type="ECO:0000313" key="1">
    <source>
        <dbReference type="EMBL" id="MDC8784870.1"/>
    </source>
</evidence>
<reference evidence="1 2" key="1">
    <citation type="submission" date="2022-10" db="EMBL/GenBank/DDBJ databases">
        <title>paucibacter sp. hw8 Genome sequencing.</title>
        <authorList>
            <person name="Park S."/>
        </authorList>
    </citation>
    <scope>NUCLEOTIDE SEQUENCE [LARGE SCALE GENOMIC DNA]</scope>
    <source>
        <strain evidence="2">hw8</strain>
    </source>
</reference>
<dbReference type="RefSeq" id="WP_273595993.1">
    <property type="nucleotide sequence ID" value="NZ_JAQQXS010000005.1"/>
</dbReference>
<evidence type="ECO:0000313" key="2">
    <source>
        <dbReference type="Proteomes" id="UP001219862"/>
    </source>
</evidence>
<proteinExistence type="predicted"/>
<gene>
    <name evidence="1" type="ORF">PRZ01_06675</name>
</gene>
<dbReference type="Gene3D" id="3.40.50.300">
    <property type="entry name" value="P-loop containing nucleotide triphosphate hydrolases"/>
    <property type="match status" value="1"/>
</dbReference>
<accession>A0ABT5KQZ2</accession>
<protein>
    <submittedName>
        <fullName evidence="1">HprK-related kinase A</fullName>
    </submittedName>
</protein>
<comment type="caution">
    <text evidence="1">The sequence shown here is derived from an EMBL/GenBank/DDBJ whole genome shotgun (WGS) entry which is preliminary data.</text>
</comment>
<dbReference type="InterPro" id="IPR027600">
    <property type="entry name" value="HprK-rel_A"/>
</dbReference>
<dbReference type="NCBIfam" id="TIGR04352">
    <property type="entry name" value="HprK_rel_A"/>
    <property type="match status" value="1"/>
</dbReference>
<keyword evidence="1" id="KW-0808">Transferase</keyword>
<organism evidence="1 2">
    <name type="scientific">Roseateles koreensis</name>
    <dbReference type="NCBI Taxonomy" id="2987526"/>
    <lineage>
        <taxon>Bacteria</taxon>
        <taxon>Pseudomonadati</taxon>
        <taxon>Pseudomonadota</taxon>
        <taxon>Betaproteobacteria</taxon>
        <taxon>Burkholderiales</taxon>
        <taxon>Sphaerotilaceae</taxon>
        <taxon>Roseateles</taxon>
    </lineage>
</organism>
<dbReference type="GO" id="GO:0016301">
    <property type="term" value="F:kinase activity"/>
    <property type="evidence" value="ECO:0007669"/>
    <property type="project" value="UniProtKB-KW"/>
</dbReference>
<keyword evidence="2" id="KW-1185">Reference proteome</keyword>
<dbReference type="SUPFAM" id="SSF53795">
    <property type="entry name" value="PEP carboxykinase-like"/>
    <property type="match status" value="1"/>
</dbReference>
<dbReference type="EMBL" id="JAQQXS010000005">
    <property type="protein sequence ID" value="MDC8784870.1"/>
    <property type="molecule type" value="Genomic_DNA"/>
</dbReference>
<dbReference type="InterPro" id="IPR027417">
    <property type="entry name" value="P-loop_NTPase"/>
</dbReference>
<name>A0ABT5KQZ2_9BURK</name>